<sequence length="83" mass="9548">MHVPTFVDVWQLLNDADRERLAEIDETETEILDFLRTQPVEDVDAPLFSDLQVERLRVYRAALERANPGEKDRGDHDAQAQSA</sequence>
<organism evidence="2 3">
    <name type="scientific">Oerskovia jenensis</name>
    <dbReference type="NCBI Taxonomy" id="162169"/>
    <lineage>
        <taxon>Bacteria</taxon>
        <taxon>Bacillati</taxon>
        <taxon>Actinomycetota</taxon>
        <taxon>Actinomycetes</taxon>
        <taxon>Micrococcales</taxon>
        <taxon>Cellulomonadaceae</taxon>
        <taxon>Oerskovia</taxon>
    </lineage>
</organism>
<name>A0ABS2LDV3_9CELL</name>
<reference evidence="2 3" key="1">
    <citation type="submission" date="2021-01" db="EMBL/GenBank/DDBJ databases">
        <title>Sequencing the genomes of 1000 actinobacteria strains.</title>
        <authorList>
            <person name="Klenk H.-P."/>
        </authorList>
    </citation>
    <scope>NUCLEOTIDE SEQUENCE [LARGE SCALE GENOMIC DNA]</scope>
    <source>
        <strain evidence="2 3">DSM 46000</strain>
    </source>
</reference>
<evidence type="ECO:0000313" key="2">
    <source>
        <dbReference type="EMBL" id="MBM7478598.1"/>
    </source>
</evidence>
<feature type="region of interest" description="Disordered" evidence="1">
    <location>
        <begin position="64"/>
        <end position="83"/>
    </location>
</feature>
<evidence type="ECO:0000256" key="1">
    <source>
        <dbReference type="SAM" id="MobiDB-lite"/>
    </source>
</evidence>
<comment type="caution">
    <text evidence="2">The sequence shown here is derived from an EMBL/GenBank/DDBJ whole genome shotgun (WGS) entry which is preliminary data.</text>
</comment>
<gene>
    <name evidence="2" type="ORF">JOD49_001518</name>
</gene>
<accession>A0ABS2LDV3</accession>
<dbReference type="Proteomes" id="UP000698059">
    <property type="component" value="Unassembled WGS sequence"/>
</dbReference>
<dbReference type="RefSeq" id="WP_138825965.1">
    <property type="nucleotide sequence ID" value="NZ_BAAAVF010000008.1"/>
</dbReference>
<keyword evidence="3" id="KW-1185">Reference proteome</keyword>
<protein>
    <submittedName>
        <fullName evidence="2">Uncharacterized protein</fullName>
    </submittedName>
</protein>
<dbReference type="EMBL" id="JAFBBO010000001">
    <property type="protein sequence ID" value="MBM7478598.1"/>
    <property type="molecule type" value="Genomic_DNA"/>
</dbReference>
<feature type="compositionally biased region" description="Basic and acidic residues" evidence="1">
    <location>
        <begin position="67"/>
        <end position="83"/>
    </location>
</feature>
<proteinExistence type="predicted"/>
<evidence type="ECO:0000313" key="3">
    <source>
        <dbReference type="Proteomes" id="UP000698059"/>
    </source>
</evidence>